<keyword evidence="4" id="KW-1185">Reference proteome</keyword>
<accession>A0AAF0WTG1</accession>
<protein>
    <recommendedName>
        <fullName evidence="5">Reverse transcriptase zinc-binding domain-containing protein</fullName>
    </recommendedName>
</protein>
<evidence type="ECO:0008006" key="5">
    <source>
        <dbReference type="Google" id="ProtNLM"/>
    </source>
</evidence>
<dbReference type="InterPro" id="IPR026960">
    <property type="entry name" value="RVT-Znf"/>
</dbReference>
<gene>
    <name evidence="3" type="ORF">DCAR_0414816</name>
</gene>
<reference evidence="3" key="1">
    <citation type="journal article" date="2016" name="Nat. Genet.">
        <title>A high-quality carrot genome assembly provides new insights into carotenoid accumulation and asterid genome evolution.</title>
        <authorList>
            <person name="Iorizzo M."/>
            <person name="Ellison S."/>
            <person name="Senalik D."/>
            <person name="Zeng P."/>
            <person name="Satapoomin P."/>
            <person name="Huang J."/>
            <person name="Bowman M."/>
            <person name="Iovene M."/>
            <person name="Sanseverino W."/>
            <person name="Cavagnaro P."/>
            <person name="Yildiz M."/>
            <person name="Macko-Podgorni A."/>
            <person name="Moranska E."/>
            <person name="Grzebelus E."/>
            <person name="Grzebelus D."/>
            <person name="Ashrafi H."/>
            <person name="Zheng Z."/>
            <person name="Cheng S."/>
            <person name="Spooner D."/>
            <person name="Van Deynze A."/>
            <person name="Simon P."/>
        </authorList>
    </citation>
    <scope>NUCLEOTIDE SEQUENCE</scope>
    <source>
        <tissue evidence="3">Leaf</tissue>
    </source>
</reference>
<dbReference type="PANTHER" id="PTHR33116">
    <property type="entry name" value="REVERSE TRANSCRIPTASE ZINC-BINDING DOMAIN-CONTAINING PROTEIN-RELATED-RELATED"/>
    <property type="match status" value="1"/>
</dbReference>
<sequence length="651" mass="73574">MNLLAKFEAASGQKINVEKSSVFFSRNVRPDTKNEILNVLGFHEAGDNSHYLGLPNCIGRNKSAMLGYLKEKMRAGIQSWDGKLLNKSGKEILLKTVTQSMPNYAMSVFLLPLEMCKDMEKMMCKFWWKTSSKKDKNIHWMSWERMSKSKLVGGLGFRCLHDFNVALLGKQGWRLVTKPNSLMARMFKAKYYPHDTFLGAKLGASPSYVWRSMLAAQDILKQGMGCRVGEGSSVSIVDDPWLPDSENPYVTTRNEAIMGKTVSNLMVMGERRWDVDLVRDIFEQRDTSLILATPVSEDNDSWYWRKEKLGQYSVKSAYVLIQENKGQADTIGSPNFWKRMWNLKVPPKVKNFIWKACTGCLPTKDMLCMKQVNVNILCPLCNMESESARHVLVSCTFAQSCWDLIGGNGDSNYTGDFLAWITNVLDTWEIEKKCTGVLLCWSIWKCRNDLVWSQKGMEAREVVESARVVLSQWRDAQDKTFNRSWGLLEPHDGDEHWTLPEFNKTKVNTDAAIFLASSCYAFAFIARNHQGDLVEARSSCKPGTVAPEFAEAVGIREALSWIKSKHMVDVAVETDCLVAVQAIRGATALFSYFGKVIEECRALTGQVNNTTPAPESENTKTKVEEAIYSLEGISSLEEVHQYVHASVKNKD</sequence>
<dbReference type="CDD" id="cd06222">
    <property type="entry name" value="RNase_H_like"/>
    <property type="match status" value="1"/>
</dbReference>
<evidence type="ECO:0000259" key="2">
    <source>
        <dbReference type="Pfam" id="PF13966"/>
    </source>
</evidence>
<dbReference type="EMBL" id="CP093346">
    <property type="protein sequence ID" value="WOG95494.1"/>
    <property type="molecule type" value="Genomic_DNA"/>
</dbReference>
<dbReference type="InterPro" id="IPR002156">
    <property type="entry name" value="RNaseH_domain"/>
</dbReference>
<dbReference type="Pfam" id="PF13966">
    <property type="entry name" value="zf-RVT"/>
    <property type="match status" value="1"/>
</dbReference>
<dbReference type="PANTHER" id="PTHR33116:SF86">
    <property type="entry name" value="REVERSE TRANSCRIPTASE DOMAIN-CONTAINING PROTEIN"/>
    <property type="match status" value="1"/>
</dbReference>
<feature type="domain" description="RNase H type-1" evidence="1">
    <location>
        <begin position="521"/>
        <end position="604"/>
    </location>
</feature>
<evidence type="ECO:0000259" key="1">
    <source>
        <dbReference type="Pfam" id="PF13456"/>
    </source>
</evidence>
<dbReference type="AlphaFoldDB" id="A0AAF0WTG1"/>
<proteinExistence type="predicted"/>
<evidence type="ECO:0000313" key="4">
    <source>
        <dbReference type="Proteomes" id="UP000077755"/>
    </source>
</evidence>
<name>A0AAF0WTG1_DAUCS</name>
<reference evidence="3" key="2">
    <citation type="submission" date="2022-03" db="EMBL/GenBank/DDBJ databases">
        <title>Draft title - Genomic analysis of global carrot germplasm unveils the trajectory of domestication and the origin of high carotenoid orange carrot.</title>
        <authorList>
            <person name="Iorizzo M."/>
            <person name="Ellison S."/>
            <person name="Senalik D."/>
            <person name="Macko-Podgorni A."/>
            <person name="Grzebelus D."/>
            <person name="Bostan H."/>
            <person name="Rolling W."/>
            <person name="Curaba J."/>
            <person name="Simon P."/>
        </authorList>
    </citation>
    <scope>NUCLEOTIDE SEQUENCE</scope>
    <source>
        <tissue evidence="3">Leaf</tissue>
    </source>
</reference>
<feature type="domain" description="Reverse transcriptase zinc-binding" evidence="2">
    <location>
        <begin position="312"/>
        <end position="402"/>
    </location>
</feature>
<evidence type="ECO:0000313" key="3">
    <source>
        <dbReference type="EMBL" id="WOG95494.1"/>
    </source>
</evidence>
<dbReference type="InterPro" id="IPR044730">
    <property type="entry name" value="RNase_H-like_dom_plant"/>
</dbReference>
<dbReference type="GO" id="GO:0003676">
    <property type="term" value="F:nucleic acid binding"/>
    <property type="evidence" value="ECO:0007669"/>
    <property type="project" value="InterPro"/>
</dbReference>
<dbReference type="Pfam" id="PF13456">
    <property type="entry name" value="RVT_3"/>
    <property type="match status" value="1"/>
</dbReference>
<dbReference type="Gene3D" id="3.30.420.10">
    <property type="entry name" value="Ribonuclease H-like superfamily/Ribonuclease H"/>
    <property type="match status" value="1"/>
</dbReference>
<dbReference type="Proteomes" id="UP000077755">
    <property type="component" value="Chromosome 4"/>
</dbReference>
<dbReference type="InterPro" id="IPR036397">
    <property type="entry name" value="RNaseH_sf"/>
</dbReference>
<organism evidence="3 4">
    <name type="scientific">Daucus carota subsp. sativus</name>
    <name type="common">Carrot</name>
    <dbReference type="NCBI Taxonomy" id="79200"/>
    <lineage>
        <taxon>Eukaryota</taxon>
        <taxon>Viridiplantae</taxon>
        <taxon>Streptophyta</taxon>
        <taxon>Embryophyta</taxon>
        <taxon>Tracheophyta</taxon>
        <taxon>Spermatophyta</taxon>
        <taxon>Magnoliopsida</taxon>
        <taxon>eudicotyledons</taxon>
        <taxon>Gunneridae</taxon>
        <taxon>Pentapetalae</taxon>
        <taxon>asterids</taxon>
        <taxon>campanulids</taxon>
        <taxon>Apiales</taxon>
        <taxon>Apiaceae</taxon>
        <taxon>Apioideae</taxon>
        <taxon>Scandiceae</taxon>
        <taxon>Daucinae</taxon>
        <taxon>Daucus</taxon>
        <taxon>Daucus sect. Daucus</taxon>
    </lineage>
</organism>
<dbReference type="GO" id="GO:0004523">
    <property type="term" value="F:RNA-DNA hybrid ribonuclease activity"/>
    <property type="evidence" value="ECO:0007669"/>
    <property type="project" value="InterPro"/>
</dbReference>